<evidence type="ECO:0000313" key="3">
    <source>
        <dbReference type="Proteomes" id="UP001499990"/>
    </source>
</evidence>
<accession>A0ABP6SNP2</accession>
<dbReference type="InterPro" id="IPR027417">
    <property type="entry name" value="P-loop_NTPase"/>
</dbReference>
<name>A0ABP6SNP2_9ACTN</name>
<feature type="domain" description="DUF5753" evidence="1">
    <location>
        <begin position="466"/>
        <end position="633"/>
    </location>
</feature>
<dbReference type="InterPro" id="IPR043917">
    <property type="entry name" value="DUF5753"/>
</dbReference>
<evidence type="ECO:0000259" key="1">
    <source>
        <dbReference type="Pfam" id="PF19054"/>
    </source>
</evidence>
<comment type="caution">
    <text evidence="2">The sequence shown here is derived from an EMBL/GenBank/DDBJ whole genome shotgun (WGS) entry which is preliminary data.</text>
</comment>
<dbReference type="Pfam" id="PF19054">
    <property type="entry name" value="DUF5753"/>
    <property type="match status" value="1"/>
</dbReference>
<keyword evidence="3" id="KW-1185">Reference proteome</keyword>
<dbReference type="Proteomes" id="UP001499990">
    <property type="component" value="Unassembled WGS sequence"/>
</dbReference>
<protein>
    <recommendedName>
        <fullName evidence="1">DUF5753 domain-containing protein</fullName>
    </recommendedName>
</protein>
<gene>
    <name evidence="2" type="ORF">GCM10020367_70430</name>
</gene>
<reference evidence="3" key="1">
    <citation type="journal article" date="2019" name="Int. J. Syst. Evol. Microbiol.">
        <title>The Global Catalogue of Microorganisms (GCM) 10K type strain sequencing project: providing services to taxonomists for standard genome sequencing and annotation.</title>
        <authorList>
            <consortium name="The Broad Institute Genomics Platform"/>
            <consortium name="The Broad Institute Genome Sequencing Center for Infectious Disease"/>
            <person name="Wu L."/>
            <person name="Ma J."/>
        </authorList>
    </citation>
    <scope>NUCLEOTIDE SEQUENCE [LARGE SCALE GENOMIC DNA]</scope>
    <source>
        <strain evidence="3">JCM 9651</strain>
    </source>
</reference>
<sequence>MAQTKFDKQVEDTAESLMFGIGRFLAGRPMDGVKRTDATFWRSGTRVLPKVEGRVSRSSYRAGWKRLTFRISALAAAGAGGYQAGWVHQDATVATAQEIWADPDPALAALEQTGIAEASTAAVGTAAYLALTRKRRELMREWVIPLHEALALPLRLPEQTDPRRYLHIPRNFSEDDAVIRVDVPGRLDFSKDLVADIITTKLALEGVTFSWHLAGRETYVMVKKTRKPPAKAAFKDPKVREMVAAAKEFAPIIGIGSAGRIVTVDLDAESPHILVNASTGDGKSVTLQCIACQMLHHGSLVFVLDTKRISHPWANGIDGVTYCRDIADIHDQLIALGMEGRRRTRVADDLGIDADPKAIGPRLLILLEEVNATMKQLARYWEKITKHHGRAQVVSGGSARETQILFEKGDAPPSDADIRAWCAACDADDQADDLIATARAVDSMYLEWRRLHKDGMRKVQQDWNTLHEQTRVCRVYVSNVPPGFFQNPGFATTLMEQITAFQGTPNDVAEAVAARIARSRFLYEGGHRYVVLMEESVLRYRTADLEAMRGQLRHLLAVMPLASVSLGIIPFTAQRTVWPLEAFYLHDDTTAVVETLTAEIKVKQPRELADYTKAFAGLAEMAVHGDAARHLIRAAIDALE</sequence>
<dbReference type="SUPFAM" id="SSF52540">
    <property type="entry name" value="P-loop containing nucleoside triphosphate hydrolases"/>
    <property type="match status" value="1"/>
</dbReference>
<dbReference type="EMBL" id="BAAAYL010000003">
    <property type="protein sequence ID" value="GAA3380979.1"/>
    <property type="molecule type" value="Genomic_DNA"/>
</dbReference>
<evidence type="ECO:0000313" key="2">
    <source>
        <dbReference type="EMBL" id="GAA3380979.1"/>
    </source>
</evidence>
<dbReference type="Gene3D" id="3.40.50.300">
    <property type="entry name" value="P-loop containing nucleotide triphosphate hydrolases"/>
    <property type="match status" value="1"/>
</dbReference>
<organism evidence="2 3">
    <name type="scientific">Streptomyces sannanensis</name>
    <dbReference type="NCBI Taxonomy" id="285536"/>
    <lineage>
        <taxon>Bacteria</taxon>
        <taxon>Bacillati</taxon>
        <taxon>Actinomycetota</taxon>
        <taxon>Actinomycetes</taxon>
        <taxon>Kitasatosporales</taxon>
        <taxon>Streptomycetaceae</taxon>
        <taxon>Streptomyces</taxon>
    </lineage>
</organism>
<proteinExistence type="predicted"/>